<dbReference type="InterPro" id="IPR003769">
    <property type="entry name" value="ClpS_core"/>
</dbReference>
<protein>
    <submittedName>
        <fullName evidence="2">Conserved protein (DUF174)</fullName>
    </submittedName>
</protein>
<dbReference type="Proteomes" id="UP000000603">
    <property type="component" value="Chromosome"/>
</dbReference>
<dbReference type="InterPro" id="IPR014719">
    <property type="entry name" value="Ribosomal_bL12_C/ClpS-like"/>
</dbReference>
<dbReference type="EnsemblBacteria" id="AAT83411">
    <property type="protein sequence ID" value="AAT83411"/>
    <property type="gene ID" value="PPA1680"/>
</dbReference>
<dbReference type="EMBL" id="AE017283">
    <property type="protein sequence ID" value="AAT83411.1"/>
    <property type="molecule type" value="Genomic_DNA"/>
</dbReference>
<dbReference type="HOGENOM" id="CLU_1377084_0_0_11"/>
<dbReference type="eggNOG" id="COG2127">
    <property type="taxonomic scope" value="Bacteria"/>
</dbReference>
<evidence type="ECO:0000259" key="1">
    <source>
        <dbReference type="Pfam" id="PF02617"/>
    </source>
</evidence>
<gene>
    <name evidence="2" type="ordered locus">PPA1680</name>
</gene>
<sequence>MSVATAEPMTHRLVGQESTWTTVVWDDPVNLMDYVTMVFMRYFGYPRERATQLMIQVHNQGRATVAEGSKDRDGGSRACDARLRFAGLGRKGRPRMRIEGTRNRWVWYLEHVEIIGIETALGYYVEALSRLRAAPAHSTTEGGRSLFGRASFLDFRRTTRCVDRSCPAPIATTIQLTRNSMSTMTPRMSRRAGKTLSP</sequence>
<reference evidence="2 3" key="1">
    <citation type="journal article" date="2004" name="Science">
        <title>The complete genome sequence of Propionibacterium acnes, a commensal of human skin.</title>
        <authorList>
            <person name="Bruggemann H."/>
            <person name="Henne A."/>
            <person name="Hoster F."/>
            <person name="Liesegang H."/>
            <person name="Wiezer A."/>
            <person name="Strittmatter A."/>
            <person name="Hujer S."/>
            <person name="Durre P."/>
            <person name="Gottschalk G."/>
        </authorList>
    </citation>
    <scope>NUCLEOTIDE SEQUENCE [LARGE SCALE GENOMIC DNA]</scope>
    <source>
        <strain evidence="3">DSM 16379 / KPA171202</strain>
    </source>
</reference>
<dbReference type="KEGG" id="pac:PPA1680"/>
<proteinExistence type="predicted"/>
<accession>Q6A754</accession>
<organism evidence="2 3">
    <name type="scientific">Cutibacterium acnes (strain DSM 16379 / KPA171202)</name>
    <name type="common">Propionibacterium acnes</name>
    <dbReference type="NCBI Taxonomy" id="267747"/>
    <lineage>
        <taxon>Bacteria</taxon>
        <taxon>Bacillati</taxon>
        <taxon>Actinomycetota</taxon>
        <taxon>Actinomycetes</taxon>
        <taxon>Propionibacteriales</taxon>
        <taxon>Propionibacteriaceae</taxon>
        <taxon>Cutibacterium</taxon>
    </lineage>
</organism>
<dbReference type="Gene3D" id="3.30.1390.10">
    <property type="match status" value="1"/>
</dbReference>
<evidence type="ECO:0000313" key="2">
    <source>
        <dbReference type="EMBL" id="AAT83411.1"/>
    </source>
</evidence>
<feature type="domain" description="Adaptor protein ClpS core" evidence="1">
    <location>
        <begin position="17"/>
        <end position="71"/>
    </location>
</feature>
<dbReference type="Pfam" id="PF02617">
    <property type="entry name" value="ClpS"/>
    <property type="match status" value="1"/>
</dbReference>
<name>Q6A754_CUTAK</name>
<dbReference type="SUPFAM" id="SSF54736">
    <property type="entry name" value="ClpS-like"/>
    <property type="match status" value="1"/>
</dbReference>
<dbReference type="GO" id="GO:0030163">
    <property type="term" value="P:protein catabolic process"/>
    <property type="evidence" value="ECO:0007669"/>
    <property type="project" value="InterPro"/>
</dbReference>
<evidence type="ECO:0000313" key="3">
    <source>
        <dbReference type="Proteomes" id="UP000000603"/>
    </source>
</evidence>
<dbReference type="AlphaFoldDB" id="Q6A754"/>
<dbReference type="NCBIfam" id="NF000668">
    <property type="entry name" value="PRK00033.1-1"/>
    <property type="match status" value="1"/>
</dbReference>